<dbReference type="Pfam" id="PF00884">
    <property type="entry name" value="Sulfatase"/>
    <property type="match status" value="1"/>
</dbReference>
<accession>A0ABT8KXZ1</accession>
<evidence type="ECO:0000256" key="4">
    <source>
        <dbReference type="ARBA" id="ARBA00022837"/>
    </source>
</evidence>
<comment type="similarity">
    <text evidence="1">Belongs to the sulfatase family.</text>
</comment>
<dbReference type="RefSeq" id="WP_346754836.1">
    <property type="nucleotide sequence ID" value="NZ_JAUJEA010000013.1"/>
</dbReference>
<evidence type="ECO:0000313" key="7">
    <source>
        <dbReference type="Proteomes" id="UP001172082"/>
    </source>
</evidence>
<keyword evidence="4" id="KW-0106">Calcium</keyword>
<dbReference type="InterPro" id="IPR024607">
    <property type="entry name" value="Sulfatase_CS"/>
</dbReference>
<organism evidence="6 7">
    <name type="scientific">Splendidivirga corallicola</name>
    <dbReference type="NCBI Taxonomy" id="3051826"/>
    <lineage>
        <taxon>Bacteria</taxon>
        <taxon>Pseudomonadati</taxon>
        <taxon>Bacteroidota</taxon>
        <taxon>Cytophagia</taxon>
        <taxon>Cytophagales</taxon>
        <taxon>Splendidivirgaceae</taxon>
        <taxon>Splendidivirga</taxon>
    </lineage>
</organism>
<dbReference type="Gene3D" id="3.40.720.10">
    <property type="entry name" value="Alkaline Phosphatase, subunit A"/>
    <property type="match status" value="1"/>
</dbReference>
<proteinExistence type="inferred from homology"/>
<dbReference type="EMBL" id="JAUJEA010000013">
    <property type="protein sequence ID" value="MDN5204812.1"/>
    <property type="molecule type" value="Genomic_DNA"/>
</dbReference>
<keyword evidence="2" id="KW-0479">Metal-binding</keyword>
<feature type="domain" description="Sulfatase N-terminal" evidence="5">
    <location>
        <begin position="32"/>
        <end position="359"/>
    </location>
</feature>
<gene>
    <name evidence="6" type="ORF">QQ008_25705</name>
</gene>
<reference evidence="6" key="1">
    <citation type="submission" date="2023-06" db="EMBL/GenBank/DDBJ databases">
        <title>Genomic of Parafulvivirga corallium.</title>
        <authorList>
            <person name="Wang G."/>
        </authorList>
    </citation>
    <scope>NUCLEOTIDE SEQUENCE</scope>
    <source>
        <strain evidence="6">BMA10</strain>
    </source>
</reference>
<evidence type="ECO:0000259" key="5">
    <source>
        <dbReference type="Pfam" id="PF00884"/>
    </source>
</evidence>
<name>A0ABT8KXZ1_9BACT</name>
<keyword evidence="7" id="KW-1185">Reference proteome</keyword>
<dbReference type="PROSITE" id="PS00523">
    <property type="entry name" value="SULFATASE_1"/>
    <property type="match status" value="1"/>
</dbReference>
<evidence type="ECO:0000313" key="6">
    <source>
        <dbReference type="EMBL" id="MDN5204812.1"/>
    </source>
</evidence>
<evidence type="ECO:0000256" key="3">
    <source>
        <dbReference type="ARBA" id="ARBA00022801"/>
    </source>
</evidence>
<dbReference type="PANTHER" id="PTHR42693">
    <property type="entry name" value="ARYLSULFATASE FAMILY MEMBER"/>
    <property type="match status" value="1"/>
</dbReference>
<comment type="caution">
    <text evidence="6">The sequence shown here is derived from an EMBL/GenBank/DDBJ whole genome shotgun (WGS) entry which is preliminary data.</text>
</comment>
<evidence type="ECO:0000256" key="2">
    <source>
        <dbReference type="ARBA" id="ARBA00022723"/>
    </source>
</evidence>
<dbReference type="Proteomes" id="UP001172082">
    <property type="component" value="Unassembled WGS sequence"/>
</dbReference>
<dbReference type="PANTHER" id="PTHR42693:SF53">
    <property type="entry name" value="ENDO-4-O-SULFATASE"/>
    <property type="match status" value="1"/>
</dbReference>
<evidence type="ECO:0000256" key="1">
    <source>
        <dbReference type="ARBA" id="ARBA00008779"/>
    </source>
</evidence>
<dbReference type="InterPro" id="IPR017850">
    <property type="entry name" value="Alkaline_phosphatase_core_sf"/>
</dbReference>
<sequence>MKGHYLIFFLVILFSCQTKENKTQSTASENRPNVILIMTDDQGYGDLGFHGNPHIKTPVLDSLARTSTRFTSFYVSPVCAPTRSSLMTGRHSLRTGIRDTYNGGAIMADSEVTIAEILKENGYRTGMFGKWHLGDNYPFRPEDQGFDETVWHASGGIGQVGDVKNYYAFDSSYFDPELIRNGVFFKSKGYCSDVYTDEALHFIDQENDDPFFIYLSFNAPHTPLQLPKSSYEMYQDVQVDAGSHMQKGYPVREMSDRDIDAARKVYGMVSNIDDNLGRLFNHLNKKGLAENTIVIFLTDNGPQQNRYNGGLRGRKGMVYEGGVKVPFFISYGNKIPKDQNVDIPGAHIDVLPTLLSLCDIESTNISNPIDGKDLKPLIYGESVTWADRPLFFHWQRGFPEPYRNVAVRKGDYKLVGNTAHHANVEDFELFNLAEDPYESVNLNLQLPDKVNELRSLFDDWYNNVIKEDNLVAFPRIPVGTEHENPVLLNRNDAKGAKGIWNQDLIYGYWDVSVEETGSYDVRCYFRENVKNSGRLKVRLGSIQRSKDHADTLTRLVEIENIELQKGNYQLETWFREHKKWQNVHFPFYVEIEKK</sequence>
<dbReference type="InterPro" id="IPR000917">
    <property type="entry name" value="Sulfatase_N"/>
</dbReference>
<dbReference type="SUPFAM" id="SSF53649">
    <property type="entry name" value="Alkaline phosphatase-like"/>
    <property type="match status" value="1"/>
</dbReference>
<keyword evidence="3" id="KW-0378">Hydrolase</keyword>
<dbReference type="Gene3D" id="3.30.1120.10">
    <property type="match status" value="1"/>
</dbReference>
<dbReference type="CDD" id="cd16146">
    <property type="entry name" value="ARS_like"/>
    <property type="match status" value="1"/>
</dbReference>
<dbReference type="PROSITE" id="PS51257">
    <property type="entry name" value="PROKAR_LIPOPROTEIN"/>
    <property type="match status" value="1"/>
</dbReference>
<dbReference type="InterPro" id="IPR050738">
    <property type="entry name" value="Sulfatase"/>
</dbReference>
<protein>
    <submittedName>
        <fullName evidence="6">Arylsulfatase</fullName>
    </submittedName>
</protein>